<name>U2PM17_LEVBR</name>
<protein>
    <submittedName>
        <fullName evidence="1">Uncharacterized protein</fullName>
    </submittedName>
</protein>
<dbReference type="AlphaFoldDB" id="U2PM17"/>
<evidence type="ECO:0000313" key="2">
    <source>
        <dbReference type="Proteomes" id="UP000016644"/>
    </source>
</evidence>
<dbReference type="PATRIC" id="fig|649758.3.peg.545"/>
<reference evidence="1 2" key="1">
    <citation type="submission" date="2013-06" db="EMBL/GenBank/DDBJ databases">
        <authorList>
            <person name="Weinstock G."/>
            <person name="Sodergren E."/>
            <person name="Lobos E.A."/>
            <person name="Fulton L."/>
            <person name="Fulton R."/>
            <person name="Courtney L."/>
            <person name="Fronick C."/>
            <person name="O'Laughlin M."/>
            <person name="Godfrey J."/>
            <person name="Wilson R.M."/>
            <person name="Miner T."/>
            <person name="Farmer C."/>
            <person name="Delehaunty K."/>
            <person name="Cordes M."/>
            <person name="Minx P."/>
            <person name="Tomlinson C."/>
            <person name="Chen J."/>
            <person name="Wollam A."/>
            <person name="Pepin K.H."/>
            <person name="Bhonagiri V."/>
            <person name="Zhang X."/>
            <person name="Warren W."/>
            <person name="Mitreva M."/>
            <person name="Mardis E.R."/>
            <person name="Wilson R.K."/>
        </authorList>
    </citation>
    <scope>NUCLEOTIDE SEQUENCE [LARGE SCALE GENOMIC DNA]</scope>
    <source>
        <strain evidence="1 2">ATCC 14869</strain>
    </source>
</reference>
<dbReference type="HOGENOM" id="CLU_3253109_0_0_9"/>
<accession>U2PM17</accession>
<proteinExistence type="predicted"/>
<dbReference type="Proteomes" id="UP000016644">
    <property type="component" value="Unassembled WGS sequence"/>
</dbReference>
<dbReference type="EMBL" id="AWVK01000026">
    <property type="protein sequence ID" value="ERK44804.1"/>
    <property type="molecule type" value="Genomic_DNA"/>
</dbReference>
<sequence length="42" mass="4963">MFTDIRYFCRSHGTLLVLWHEYPGKATINQDIKNIIRLDAIV</sequence>
<comment type="caution">
    <text evidence="1">The sequence shown here is derived from an EMBL/GenBank/DDBJ whole genome shotgun (WGS) entry which is preliminary data.</text>
</comment>
<organism evidence="1 2">
    <name type="scientific">Levilactobacillus brevis ATCC 14869 = DSM 20054</name>
    <dbReference type="NCBI Taxonomy" id="649758"/>
    <lineage>
        <taxon>Bacteria</taxon>
        <taxon>Bacillati</taxon>
        <taxon>Bacillota</taxon>
        <taxon>Bacilli</taxon>
        <taxon>Lactobacillales</taxon>
        <taxon>Lactobacillaceae</taxon>
        <taxon>Levilactobacillus</taxon>
    </lineage>
</organism>
<gene>
    <name evidence="1" type="ORF">HMPREF0495_00602</name>
</gene>
<evidence type="ECO:0000313" key="1">
    <source>
        <dbReference type="EMBL" id="ERK44804.1"/>
    </source>
</evidence>